<accession>A0A6C0JFU3</accession>
<dbReference type="InterPro" id="IPR001525">
    <property type="entry name" value="C5_MeTfrase"/>
</dbReference>
<dbReference type="EC" id="2.1.1.37" evidence="1"/>
<dbReference type="GO" id="GO:0005634">
    <property type="term" value="C:nucleus"/>
    <property type="evidence" value="ECO:0007669"/>
    <property type="project" value="TreeGrafter"/>
</dbReference>
<protein>
    <recommendedName>
        <fullName evidence="1">DNA (cytosine-5-)-methyltransferase</fullName>
        <ecNumber evidence="1">2.1.1.37</ecNumber>
    </recommendedName>
</protein>
<name>A0A6C0JFU3_9ZZZZ</name>
<dbReference type="InterPro" id="IPR050390">
    <property type="entry name" value="C5-Methyltransferase"/>
</dbReference>
<dbReference type="GO" id="GO:0032259">
    <property type="term" value="P:methylation"/>
    <property type="evidence" value="ECO:0007669"/>
    <property type="project" value="UniProtKB-KW"/>
</dbReference>
<dbReference type="GO" id="GO:0003886">
    <property type="term" value="F:DNA (cytosine-5-)-methyltransferase activity"/>
    <property type="evidence" value="ECO:0007669"/>
    <property type="project" value="UniProtKB-EC"/>
</dbReference>
<dbReference type="SUPFAM" id="SSF53335">
    <property type="entry name" value="S-adenosyl-L-methionine-dependent methyltransferases"/>
    <property type="match status" value="1"/>
</dbReference>
<keyword evidence="4" id="KW-0949">S-adenosyl-L-methionine</keyword>
<dbReference type="PANTHER" id="PTHR10629">
    <property type="entry name" value="CYTOSINE-SPECIFIC METHYLTRANSFERASE"/>
    <property type="match status" value="1"/>
</dbReference>
<dbReference type="PANTHER" id="PTHR10629:SF52">
    <property type="entry name" value="DNA (CYTOSINE-5)-METHYLTRANSFERASE 1"/>
    <property type="match status" value="1"/>
</dbReference>
<dbReference type="Pfam" id="PF00145">
    <property type="entry name" value="DNA_methylase"/>
    <property type="match status" value="1"/>
</dbReference>
<organism evidence="5">
    <name type="scientific">viral metagenome</name>
    <dbReference type="NCBI Taxonomy" id="1070528"/>
    <lineage>
        <taxon>unclassified sequences</taxon>
        <taxon>metagenomes</taxon>
        <taxon>organismal metagenomes</taxon>
    </lineage>
</organism>
<evidence type="ECO:0000256" key="2">
    <source>
        <dbReference type="ARBA" id="ARBA00022603"/>
    </source>
</evidence>
<keyword evidence="2" id="KW-0489">Methyltransferase</keyword>
<dbReference type="PROSITE" id="PS51679">
    <property type="entry name" value="SAM_MT_C5"/>
    <property type="match status" value="1"/>
</dbReference>
<dbReference type="InterPro" id="IPR018117">
    <property type="entry name" value="C5_DNA_meth_AS"/>
</dbReference>
<dbReference type="InterPro" id="IPR029063">
    <property type="entry name" value="SAM-dependent_MTases_sf"/>
</dbReference>
<reference evidence="5" key="1">
    <citation type="journal article" date="2020" name="Nature">
        <title>Giant virus diversity and host interactions through global metagenomics.</title>
        <authorList>
            <person name="Schulz F."/>
            <person name="Roux S."/>
            <person name="Paez-Espino D."/>
            <person name="Jungbluth S."/>
            <person name="Walsh D.A."/>
            <person name="Denef V.J."/>
            <person name="McMahon K.D."/>
            <person name="Konstantinidis K.T."/>
            <person name="Eloe-Fadrosh E.A."/>
            <person name="Kyrpides N.C."/>
            <person name="Woyke T."/>
        </authorList>
    </citation>
    <scope>NUCLEOTIDE SEQUENCE</scope>
    <source>
        <strain evidence="5">GVMAG-M-3300025880-76</strain>
    </source>
</reference>
<keyword evidence="3" id="KW-0808">Transferase</keyword>
<dbReference type="NCBIfam" id="TIGR00675">
    <property type="entry name" value="dcm"/>
    <property type="match status" value="1"/>
</dbReference>
<dbReference type="Gene3D" id="3.40.50.150">
    <property type="entry name" value="Vaccinia Virus protein VP39"/>
    <property type="match status" value="1"/>
</dbReference>
<dbReference type="GO" id="GO:0003677">
    <property type="term" value="F:DNA binding"/>
    <property type="evidence" value="ECO:0007669"/>
    <property type="project" value="TreeGrafter"/>
</dbReference>
<dbReference type="AlphaFoldDB" id="A0A6C0JFU3"/>
<sequence length="380" mass="43154">MPVKKLKVQSQEPIKMTSKKRYSPKAISLFSGLGGDSLGLKDAGCNVIAFNELNNTFCESHEANFPNCERIHENNVNDITKVTDDTFCKYKGNVDIVFAGFPCQGFSQAGKKMDNDPRNTLFREFLRVARLTEPSMIIGENVKGLLSRKTSTGEPYVDVIVGEFKKLGYEMIHKVMKADKYGVPQKRERLLLIGVKPDNPYGWKPAFPEEIPGVPNLENIIRYDMKNTIKIEETLLHGIPPECILTNMDDINEYTSVNDPHPYLSRLYNADETLRTYNDKTHDNLFSFGKRDSPIHAEIVDIRNPAKTIICSYDHQPRFFVPLKNNSGCYLRCILPDELKQIQGFPSDYIVKGNWKNQVVQIGNAVPPPLIQQIVKNIIK</sequence>
<evidence type="ECO:0000256" key="1">
    <source>
        <dbReference type="ARBA" id="ARBA00011975"/>
    </source>
</evidence>
<evidence type="ECO:0000313" key="5">
    <source>
        <dbReference type="EMBL" id="QHU02628.1"/>
    </source>
</evidence>
<dbReference type="EMBL" id="MN740361">
    <property type="protein sequence ID" value="QHU02628.1"/>
    <property type="molecule type" value="Genomic_DNA"/>
</dbReference>
<evidence type="ECO:0000256" key="3">
    <source>
        <dbReference type="ARBA" id="ARBA00022679"/>
    </source>
</evidence>
<dbReference type="PROSITE" id="PS00094">
    <property type="entry name" value="C5_MTASE_1"/>
    <property type="match status" value="1"/>
</dbReference>
<evidence type="ECO:0000256" key="4">
    <source>
        <dbReference type="ARBA" id="ARBA00022691"/>
    </source>
</evidence>
<dbReference type="GO" id="GO:0044027">
    <property type="term" value="P:negative regulation of gene expression via chromosomal CpG island methylation"/>
    <property type="evidence" value="ECO:0007669"/>
    <property type="project" value="TreeGrafter"/>
</dbReference>
<dbReference type="Gene3D" id="3.90.120.10">
    <property type="entry name" value="DNA Methylase, subunit A, domain 2"/>
    <property type="match status" value="1"/>
</dbReference>
<proteinExistence type="predicted"/>
<dbReference type="PRINTS" id="PR00105">
    <property type="entry name" value="C5METTRFRASE"/>
</dbReference>